<sequence length="173" mass="20080">MMNNRYMKARTLARARHKEQMYGDVPYFFHLEAVSRLATPFGTDAMIIAQLHDVIEDTSTTVEELIADFGFTIADAVNYMSDGKLEDRCARKNEINKRFSGLDETEEAARLALIVKACDRLANVRASKYNSQRHYQMYKSEYAEFRQAVYRQGLCEAIWWELDNLMGFDIISH</sequence>
<dbReference type="Proteomes" id="UP000251647">
    <property type="component" value="Unassembled WGS sequence"/>
</dbReference>
<protein>
    <submittedName>
        <fullName evidence="1">Bifunctional (P)ppGpp synthase/hydrolase relA</fullName>
    </submittedName>
</protein>
<name>A0A2X1ZN15_PHODM</name>
<dbReference type="GO" id="GO:0008893">
    <property type="term" value="F:guanosine-3',5'-bis(diphosphate) 3'-diphosphatase activity"/>
    <property type="evidence" value="ECO:0007669"/>
    <property type="project" value="TreeGrafter"/>
</dbReference>
<dbReference type="Pfam" id="PF13328">
    <property type="entry name" value="HD_4"/>
    <property type="match status" value="1"/>
</dbReference>
<dbReference type="PANTHER" id="PTHR46246">
    <property type="entry name" value="GUANOSINE-3',5'-BIS(DIPHOSPHATE) 3'-PYROPHOSPHOHYDROLASE MESH1"/>
    <property type="match status" value="1"/>
</dbReference>
<organism evidence="1 2">
    <name type="scientific">Photobacterium damselae</name>
    <dbReference type="NCBI Taxonomy" id="38293"/>
    <lineage>
        <taxon>Bacteria</taxon>
        <taxon>Pseudomonadati</taxon>
        <taxon>Pseudomonadota</taxon>
        <taxon>Gammaproteobacteria</taxon>
        <taxon>Vibrionales</taxon>
        <taxon>Vibrionaceae</taxon>
        <taxon>Photobacterium</taxon>
    </lineage>
</organism>
<dbReference type="InterPro" id="IPR052194">
    <property type="entry name" value="MESH1"/>
</dbReference>
<dbReference type="PANTHER" id="PTHR46246:SF1">
    <property type="entry name" value="GUANOSINE-3',5'-BIS(DIPHOSPHATE) 3'-PYROPHOSPHOHYDROLASE MESH1"/>
    <property type="match status" value="1"/>
</dbReference>
<dbReference type="Gene3D" id="1.10.3210.10">
    <property type="entry name" value="Hypothetical protein af1432"/>
    <property type="match status" value="1"/>
</dbReference>
<reference evidence="1 2" key="1">
    <citation type="submission" date="2018-06" db="EMBL/GenBank/DDBJ databases">
        <authorList>
            <consortium name="Pathogen Informatics"/>
            <person name="Doyle S."/>
        </authorList>
    </citation>
    <scope>NUCLEOTIDE SEQUENCE [LARGE SCALE GENOMIC DNA]</scope>
    <source>
        <strain evidence="1 2">NCTC11647</strain>
    </source>
</reference>
<dbReference type="AlphaFoldDB" id="A0A2X1ZN15"/>
<gene>
    <name evidence="1" type="primary">relA_2</name>
    <name evidence="1" type="ORF">NCTC11647_03707</name>
</gene>
<evidence type="ECO:0000313" key="1">
    <source>
        <dbReference type="EMBL" id="SPY44756.1"/>
    </source>
</evidence>
<evidence type="ECO:0000313" key="2">
    <source>
        <dbReference type="Proteomes" id="UP000251647"/>
    </source>
</evidence>
<keyword evidence="1" id="KW-0378">Hydrolase</keyword>
<proteinExistence type="predicted"/>
<dbReference type="SUPFAM" id="SSF109604">
    <property type="entry name" value="HD-domain/PDEase-like"/>
    <property type="match status" value="1"/>
</dbReference>
<accession>A0A2X1ZN15</accession>
<dbReference type="EMBL" id="UATL01000005">
    <property type="protein sequence ID" value="SPY44756.1"/>
    <property type="molecule type" value="Genomic_DNA"/>
</dbReference>